<comment type="caution">
    <text evidence="12">The sequence shown here is derived from an EMBL/GenBank/DDBJ whole genome shotgun (WGS) entry which is preliminary data.</text>
</comment>
<dbReference type="InterPro" id="IPR035906">
    <property type="entry name" value="MetI-like_sf"/>
</dbReference>
<sequence length="301" mass="32872">MSTTTLDTTKTAPAPAAVPVRRTRRRGERGPLGTALLHGGLALASLIALAPVAWLCYLSLGPDKDDYLHPGGIAGKLTFSNYSFVLQHTGFLDWFKSTLIVAPRHHRDRCPRRRHHRLRGLPDALSRLQAADVGPAAHPGLPDRHLIVPMYEIFSELGLIDTYWALIAINCSTAVPYSAWLLKGYFDTIPFEIDEAGRVDGLSPFGTFFRLILPLARPGLAVAAFYTFITAVGEVAFATTFLLDDSKYTFAVGLQTFVSEHDAQWNYMAATAVLIAIPVTVFFYLVQKNLVTGLTAGGTKG</sequence>
<keyword evidence="4" id="KW-1003">Cell membrane</keyword>
<feature type="compositionally biased region" description="Low complexity" evidence="10">
    <location>
        <begin position="1"/>
        <end position="20"/>
    </location>
</feature>
<evidence type="ECO:0000256" key="3">
    <source>
        <dbReference type="ARBA" id="ARBA00022448"/>
    </source>
</evidence>
<gene>
    <name evidence="12" type="ORF">Srubr_18060</name>
</gene>
<evidence type="ECO:0000313" key="13">
    <source>
        <dbReference type="Proteomes" id="UP000646738"/>
    </source>
</evidence>
<evidence type="ECO:0000256" key="1">
    <source>
        <dbReference type="ARBA" id="ARBA00004651"/>
    </source>
</evidence>
<feature type="transmembrane region" description="Helical" evidence="9">
    <location>
        <begin position="263"/>
        <end position="286"/>
    </location>
</feature>
<reference evidence="13" key="1">
    <citation type="submission" date="2023-07" db="EMBL/GenBank/DDBJ databases">
        <title>Whole genome shotgun sequence of Streptomyces achromogenes subsp. rubradiris NBRC 14000.</title>
        <authorList>
            <person name="Komaki H."/>
            <person name="Tamura T."/>
        </authorList>
    </citation>
    <scope>NUCLEOTIDE SEQUENCE [LARGE SCALE GENOMIC DNA]</scope>
    <source>
        <strain evidence="13">NBRC 14000</strain>
    </source>
</reference>
<dbReference type="InterPro" id="IPR050901">
    <property type="entry name" value="BP-dep_ABC_trans_perm"/>
</dbReference>
<feature type="region of interest" description="Disordered" evidence="10">
    <location>
        <begin position="1"/>
        <end position="31"/>
    </location>
</feature>
<dbReference type="PROSITE" id="PS50928">
    <property type="entry name" value="ABC_TM1"/>
    <property type="match status" value="1"/>
</dbReference>
<evidence type="ECO:0000256" key="8">
    <source>
        <dbReference type="ARBA" id="ARBA00023136"/>
    </source>
</evidence>
<keyword evidence="5" id="KW-0762">Sugar transport</keyword>
<evidence type="ECO:0000256" key="6">
    <source>
        <dbReference type="ARBA" id="ARBA00022692"/>
    </source>
</evidence>
<proteinExistence type="inferred from homology"/>
<evidence type="ECO:0000256" key="5">
    <source>
        <dbReference type="ARBA" id="ARBA00022597"/>
    </source>
</evidence>
<dbReference type="SUPFAM" id="SSF161098">
    <property type="entry name" value="MetI-like"/>
    <property type="match status" value="2"/>
</dbReference>
<dbReference type="PANTHER" id="PTHR32243:SF50">
    <property type="entry name" value="MALTOSE_MALTODEXTRIN TRANSPORT SYSTEM PERMEASE PROTEIN MALG"/>
    <property type="match status" value="1"/>
</dbReference>
<dbReference type="InterPro" id="IPR000515">
    <property type="entry name" value="MetI-like"/>
</dbReference>
<feature type="transmembrane region" description="Helical" evidence="9">
    <location>
        <begin position="220"/>
        <end position="243"/>
    </location>
</feature>
<protein>
    <submittedName>
        <fullName evidence="12">ABC transporter permease</fullName>
    </submittedName>
</protein>
<accession>A0ABQ3R7Y3</accession>
<dbReference type="CDD" id="cd06261">
    <property type="entry name" value="TM_PBP2"/>
    <property type="match status" value="1"/>
</dbReference>
<dbReference type="Proteomes" id="UP000646738">
    <property type="component" value="Unassembled WGS sequence"/>
</dbReference>
<keyword evidence="7 9" id="KW-1133">Transmembrane helix</keyword>
<dbReference type="Gene3D" id="1.10.3720.10">
    <property type="entry name" value="MetI-like"/>
    <property type="match status" value="1"/>
</dbReference>
<keyword evidence="8 9" id="KW-0472">Membrane</keyword>
<evidence type="ECO:0000256" key="2">
    <source>
        <dbReference type="ARBA" id="ARBA00009047"/>
    </source>
</evidence>
<dbReference type="EMBL" id="BNEA01000002">
    <property type="protein sequence ID" value="GHI51960.1"/>
    <property type="molecule type" value="Genomic_DNA"/>
</dbReference>
<organism evidence="12 13">
    <name type="scientific">Streptomyces rubradiris</name>
    <name type="common">Streptomyces achromogenes subsp. rubradiris</name>
    <dbReference type="NCBI Taxonomy" id="285531"/>
    <lineage>
        <taxon>Bacteria</taxon>
        <taxon>Bacillati</taxon>
        <taxon>Actinomycetota</taxon>
        <taxon>Actinomycetes</taxon>
        <taxon>Kitasatosporales</taxon>
        <taxon>Streptomycetaceae</taxon>
        <taxon>Streptomyces</taxon>
    </lineage>
</organism>
<comment type="similarity">
    <text evidence="2">Belongs to the binding-protein-dependent transport system permease family. MalFG subfamily.</text>
</comment>
<dbReference type="PANTHER" id="PTHR32243">
    <property type="entry name" value="MALTOSE TRANSPORT SYSTEM PERMEASE-RELATED"/>
    <property type="match status" value="1"/>
</dbReference>
<keyword evidence="6 9" id="KW-0812">Transmembrane</keyword>
<evidence type="ECO:0000313" key="12">
    <source>
        <dbReference type="EMBL" id="GHI51960.1"/>
    </source>
</evidence>
<evidence type="ECO:0000259" key="11">
    <source>
        <dbReference type="PROSITE" id="PS50928"/>
    </source>
</evidence>
<feature type="transmembrane region" description="Helical" evidence="9">
    <location>
        <begin position="35"/>
        <end position="60"/>
    </location>
</feature>
<comment type="subcellular location">
    <subcellularLocation>
        <location evidence="1 9">Cell membrane</location>
        <topology evidence="1 9">Multi-pass membrane protein</topology>
    </subcellularLocation>
</comment>
<dbReference type="Pfam" id="PF00528">
    <property type="entry name" value="BPD_transp_1"/>
    <property type="match status" value="1"/>
</dbReference>
<keyword evidence="13" id="KW-1185">Reference proteome</keyword>
<evidence type="ECO:0000256" key="9">
    <source>
        <dbReference type="RuleBase" id="RU363032"/>
    </source>
</evidence>
<evidence type="ECO:0000256" key="4">
    <source>
        <dbReference type="ARBA" id="ARBA00022475"/>
    </source>
</evidence>
<evidence type="ECO:0000256" key="10">
    <source>
        <dbReference type="SAM" id="MobiDB-lite"/>
    </source>
</evidence>
<keyword evidence="3 9" id="KW-0813">Transport</keyword>
<name>A0ABQ3R7Y3_STRRR</name>
<evidence type="ECO:0000256" key="7">
    <source>
        <dbReference type="ARBA" id="ARBA00022989"/>
    </source>
</evidence>
<feature type="domain" description="ABC transmembrane type-1" evidence="11">
    <location>
        <begin position="1"/>
        <end position="286"/>
    </location>
</feature>